<protein>
    <submittedName>
        <fullName evidence="2">Exosortase A system-associated hydrolase 2</fullName>
    </submittedName>
</protein>
<dbReference type="InterPro" id="IPR029058">
    <property type="entry name" value="AB_hydrolase_fold"/>
</dbReference>
<dbReference type="AlphaFoldDB" id="A0A1Y6D6W9"/>
<evidence type="ECO:0000313" key="2">
    <source>
        <dbReference type="EMBL" id="SMF95625.1"/>
    </source>
</evidence>
<dbReference type="Pfam" id="PF12146">
    <property type="entry name" value="Hydrolase_4"/>
    <property type="match status" value="1"/>
</dbReference>
<dbReference type="NCBIfam" id="TIGR03101">
    <property type="entry name" value="hydr2_PEP"/>
    <property type="match status" value="1"/>
</dbReference>
<dbReference type="EMBL" id="FXAM01000001">
    <property type="protein sequence ID" value="SMF95625.1"/>
    <property type="molecule type" value="Genomic_DNA"/>
</dbReference>
<keyword evidence="2" id="KW-0378">Hydrolase</keyword>
<evidence type="ECO:0000259" key="1">
    <source>
        <dbReference type="Pfam" id="PF12146"/>
    </source>
</evidence>
<reference evidence="2 3" key="1">
    <citation type="submission" date="2016-12" db="EMBL/GenBank/DDBJ databases">
        <authorList>
            <person name="Song W.-J."/>
            <person name="Kurnit D.M."/>
        </authorList>
    </citation>
    <scope>NUCLEOTIDE SEQUENCE [LARGE SCALE GENOMIC DNA]</scope>
    <source>
        <strain evidence="2 3">175</strain>
    </source>
</reference>
<name>A0A1Y6D6W9_9GAMM</name>
<dbReference type="Proteomes" id="UP000192923">
    <property type="component" value="Unassembled WGS sequence"/>
</dbReference>
<dbReference type="InterPro" id="IPR017532">
    <property type="entry name" value="Hydrolase-2_PEP"/>
</dbReference>
<sequence length="290" mass="31752">MAGTLEPQVPSVEVAPYFLDSREGRLFAVHHRPGPDAPCHGHVLVVPPFNEEMNRCRAMLTLQARALAAHGIGTLVLDLFGSGDSAGGYRDGRWEIWLDNLQAALTWLDGQRGARRALLGVRMGALLAAESLRRRNDPATALLAWQPVIDGKQHFTQFLRLRLAAQLDRPDQAKETTGFLRQQLAAGHCVEVAGYEIHPELAAAIDAAHLARLAPPAGTPVFWLEQVLAADTPEPTSASLKLLETWSAAGLTPDVAVYQDPPFWQAHERAIAPRALELTTGWLRDQWMPA</sequence>
<feature type="domain" description="Serine aminopeptidase S33" evidence="1">
    <location>
        <begin position="40"/>
        <end position="161"/>
    </location>
</feature>
<proteinExistence type="predicted"/>
<gene>
    <name evidence="2" type="ORF">SAMN02949497_2990</name>
</gene>
<dbReference type="InterPro" id="IPR022742">
    <property type="entry name" value="Hydrolase_4"/>
</dbReference>
<organism evidence="2 3">
    <name type="scientific">Methylomagnum ishizawai</name>
    <dbReference type="NCBI Taxonomy" id="1760988"/>
    <lineage>
        <taxon>Bacteria</taxon>
        <taxon>Pseudomonadati</taxon>
        <taxon>Pseudomonadota</taxon>
        <taxon>Gammaproteobacteria</taxon>
        <taxon>Methylococcales</taxon>
        <taxon>Methylococcaceae</taxon>
        <taxon>Methylomagnum</taxon>
    </lineage>
</organism>
<evidence type="ECO:0000313" key="3">
    <source>
        <dbReference type="Proteomes" id="UP000192923"/>
    </source>
</evidence>
<keyword evidence="3" id="KW-1185">Reference proteome</keyword>
<dbReference type="Gene3D" id="3.40.50.1820">
    <property type="entry name" value="alpha/beta hydrolase"/>
    <property type="match status" value="1"/>
</dbReference>
<dbReference type="GO" id="GO:0016787">
    <property type="term" value="F:hydrolase activity"/>
    <property type="evidence" value="ECO:0007669"/>
    <property type="project" value="UniProtKB-KW"/>
</dbReference>
<dbReference type="SUPFAM" id="SSF53474">
    <property type="entry name" value="alpha/beta-Hydrolases"/>
    <property type="match status" value="1"/>
</dbReference>
<accession>A0A1Y6D6W9</accession>
<dbReference type="STRING" id="1760988.SAMN02949497_2990"/>